<dbReference type="OrthoDB" id="2565095at2759"/>
<gene>
    <name evidence="2" type="ORF">C361_01878</name>
</gene>
<feature type="region of interest" description="Disordered" evidence="1">
    <location>
        <begin position="731"/>
        <end position="1590"/>
    </location>
</feature>
<feature type="compositionally biased region" description="Polar residues" evidence="1">
    <location>
        <begin position="184"/>
        <end position="200"/>
    </location>
</feature>
<feature type="compositionally biased region" description="Polar residues" evidence="1">
    <location>
        <begin position="1131"/>
        <end position="1140"/>
    </location>
</feature>
<name>A0A854QIJ6_CRYNE</name>
<feature type="compositionally biased region" description="Low complexity" evidence="1">
    <location>
        <begin position="747"/>
        <end position="785"/>
    </location>
</feature>
<feature type="compositionally biased region" description="Polar residues" evidence="1">
    <location>
        <begin position="1046"/>
        <end position="1074"/>
    </location>
</feature>
<feature type="compositionally biased region" description="Basic and acidic residues" evidence="1">
    <location>
        <begin position="1085"/>
        <end position="1118"/>
    </location>
</feature>
<feature type="region of interest" description="Disordered" evidence="1">
    <location>
        <begin position="87"/>
        <end position="241"/>
    </location>
</feature>
<feature type="compositionally biased region" description="Polar residues" evidence="1">
    <location>
        <begin position="459"/>
        <end position="475"/>
    </location>
</feature>
<accession>A0A854QIJ6</accession>
<feature type="compositionally biased region" description="Low complexity" evidence="1">
    <location>
        <begin position="211"/>
        <end position="235"/>
    </location>
</feature>
<feature type="compositionally biased region" description="Polar residues" evidence="1">
    <location>
        <begin position="1369"/>
        <end position="1394"/>
    </location>
</feature>
<feature type="compositionally biased region" description="Low complexity" evidence="1">
    <location>
        <begin position="1199"/>
        <end position="1208"/>
    </location>
</feature>
<feature type="compositionally biased region" description="Polar residues" evidence="1">
    <location>
        <begin position="558"/>
        <end position="582"/>
    </location>
</feature>
<feature type="region of interest" description="Disordered" evidence="1">
    <location>
        <begin position="254"/>
        <end position="675"/>
    </location>
</feature>
<evidence type="ECO:0000256" key="1">
    <source>
        <dbReference type="SAM" id="MobiDB-lite"/>
    </source>
</evidence>
<feature type="compositionally biased region" description="Low complexity" evidence="1">
    <location>
        <begin position="1262"/>
        <end position="1309"/>
    </location>
</feature>
<feature type="compositionally biased region" description="Acidic residues" evidence="1">
    <location>
        <begin position="932"/>
        <end position="949"/>
    </location>
</feature>
<feature type="compositionally biased region" description="Polar residues" evidence="1">
    <location>
        <begin position="399"/>
        <end position="415"/>
    </location>
</feature>
<feature type="compositionally biased region" description="Low complexity" evidence="1">
    <location>
        <begin position="315"/>
        <end position="333"/>
    </location>
</feature>
<feature type="compositionally biased region" description="Acidic residues" evidence="1">
    <location>
        <begin position="1551"/>
        <end position="1566"/>
    </location>
</feature>
<feature type="compositionally biased region" description="Acidic residues" evidence="1">
    <location>
        <begin position="1431"/>
        <end position="1442"/>
    </location>
</feature>
<feature type="compositionally biased region" description="Low complexity" evidence="1">
    <location>
        <begin position="1338"/>
        <end position="1352"/>
    </location>
</feature>
<proteinExistence type="predicted"/>
<feature type="compositionally biased region" description="Basic residues" evidence="1">
    <location>
        <begin position="297"/>
        <end position="306"/>
    </location>
</feature>
<feature type="compositionally biased region" description="Acidic residues" evidence="1">
    <location>
        <begin position="959"/>
        <end position="984"/>
    </location>
</feature>
<feature type="compositionally biased region" description="Low complexity" evidence="1">
    <location>
        <begin position="842"/>
        <end position="861"/>
    </location>
</feature>
<feature type="compositionally biased region" description="Acidic residues" evidence="1">
    <location>
        <begin position="997"/>
        <end position="1008"/>
    </location>
</feature>
<feature type="compositionally biased region" description="Polar residues" evidence="1">
    <location>
        <begin position="862"/>
        <end position="872"/>
    </location>
</feature>
<feature type="compositionally biased region" description="Low complexity" evidence="1">
    <location>
        <begin position="144"/>
        <end position="160"/>
    </location>
</feature>
<organism evidence="2 3">
    <name type="scientific">Cryptococcus neoformans Tu259-1</name>
    <dbReference type="NCBI Taxonomy" id="1230072"/>
    <lineage>
        <taxon>Eukaryota</taxon>
        <taxon>Fungi</taxon>
        <taxon>Dikarya</taxon>
        <taxon>Basidiomycota</taxon>
        <taxon>Agaricomycotina</taxon>
        <taxon>Tremellomycetes</taxon>
        <taxon>Tremellales</taxon>
        <taxon>Cryptococcaceae</taxon>
        <taxon>Cryptococcus</taxon>
        <taxon>Cryptococcus neoformans species complex</taxon>
    </lineage>
</organism>
<feature type="compositionally biased region" description="Polar residues" evidence="1">
    <location>
        <begin position="1492"/>
        <end position="1515"/>
    </location>
</feature>
<dbReference type="Proteomes" id="UP000199727">
    <property type="component" value="Unassembled WGS sequence"/>
</dbReference>
<dbReference type="EMBL" id="AMKT01000027">
    <property type="protein sequence ID" value="OXG25918.1"/>
    <property type="molecule type" value="Genomic_DNA"/>
</dbReference>
<comment type="caution">
    <text evidence="2">The sequence shown here is derived from an EMBL/GenBank/DDBJ whole genome shotgun (WGS) entry which is preliminary data.</text>
</comment>
<feature type="compositionally biased region" description="Acidic residues" evidence="1">
    <location>
        <begin position="528"/>
        <end position="538"/>
    </location>
</feature>
<protein>
    <submittedName>
        <fullName evidence="2">Uncharacterized protein</fullName>
    </submittedName>
</protein>
<reference evidence="2 3" key="1">
    <citation type="submission" date="2017-06" db="EMBL/GenBank/DDBJ databases">
        <title>Global population genomics of the pathogenic fungus Cryptococcus neoformans var. grubii.</title>
        <authorList>
            <person name="Cuomo C."/>
            <person name="Litvintseva A."/>
            <person name="Chen Y."/>
            <person name="Young S."/>
            <person name="Zeng Q."/>
            <person name="Chapman S."/>
            <person name="Gujja S."/>
            <person name="Saif S."/>
            <person name="Birren B."/>
        </authorList>
    </citation>
    <scope>NUCLEOTIDE SEQUENCE [LARGE SCALE GENOMIC DNA]</scope>
    <source>
        <strain evidence="2 3">Tu259-1</strain>
    </source>
</reference>
<sequence>MPQVTVHRAHSPIVWHGKLKPHRSLAEWVAKLAPRLQLDTSPQQLRIAHVRDGGREVDIWDDYDFDAFKSRAAAQSTPLVVKVYPPGASNEPGAQPVSAAATTLARKPRKKTVPSDDQPAPGTPTSTKKDKGKSKATSEAQNLAAPALQPQQPSTPSAAPKSKKRKRDSTSSTAESFPTLALPVQSTPTDPGRQSTSPQQPKKRRKRGAKSDAAQAPAPAPSPANSSAPAIASPSRPFTFSLPLQGSAAFINRYKPAKPSPLGRIDDPLVSAGENASTSSSPAGKETPQPMTESGKKSRKPRKRKEKKNEGVGGVSASPAASSVAPSPAPSSSKKPKSRPSVTEEIMRKQREKMAAEEAKEQGENAEKANAKGKDKENASDKPTSMPAASTPTPVTPSKEPTQSSAPEPSTQSPLTKTKKAKSFKTPKVNRASEIMRMFREKQAAEAAAAKAAGESISPAVQTVQPGQPSIPSAQPSTEHPPSPPTTPASVSEPKKLSSAKPKAAPRPSVTSEIMRKQREKVAAAETEATENLEEENAGEAMDVDQPREKAHVPLVGQSKQGQAEQSTLQLEHQSDIQTESGSVAPPLSSHGSATVPQTPAQTLAQPSSASSTTKKTKSGRPSITSEIMRKQREAMAQQAEKEKEREKQIETRDDGDKEASQTANKPEQPHCLICHGSSHPQKDCPVVKAGVPRLQQVLLERKEEDESPEAAVAAIEMWIDRLGRVTSALMGTPVTKGRGKQSSGLTTQAKQTPSSQAAAAAVAAVLPSVPAVETESSASESSKSPSPPPPKAPSPVPTFPPIYHKALSRKAGSTSGLSVSDAVIETGSSASESSEDEDGSAESGSGYGSESETESESSASIQGQNAISRSGSTSTSSSSSSSSPSPSPPPPDLSKLDPQAALRHFLTAPLSQKQRRAARDSAAHMQVVDTQDVEVEEASEVESDEDETNASFARIRMDDEESLVGEFDDDEKEEDGVEDVDEPRDERLALPQVQQSDDDEMQVDVEESQPVLEQESAPQPNVGQKDKEVRIDVANTEAEPMDVDGQQTPLRTTQSPSASSQLSFHEGSRQSFNDLAALASPSTQHHELPGDTAVREAIAEDDAPVRDAMRRDDDVHPKQSVPNGVHEPVLTQQLMSPPSSVAEREDEIEPLPATQLVQCFEEEEGQGEATPIAQSKAPVRRSTRQASRQPSVATDDIPSSQPLTSQLAPPPLSPPRRRLRSASREPVPAPEPPRTRMTRSSSQQRIVPPSPQVPIRRSTRRTVSSQSGVSQPSSSQLEPSSPVQLHATFTPTTLRRSSRRQTTPLRSSQIDELDPSSPPPASQQPIEESLLFIPETQLQYSQSQSSQSQSLNPQRFWKVSGEEESPLFMSQGSQIPQTQAYNLYPNIDSSSDVGETPRGAKTGFEGSSPSNDKQGEGMRANFLSVSSPILEEDEEEQNELVDTEKYEQMSESGADEHDDNSVDASEASSDEEGSSLSIPILRSQPIYPSLPRSSLSFSQPVTASQPSGFPTLSSLPREALRRMKSTFGFSSSQPETSKEKASRHMNGAGDESESETSGDSSDEEPASLRGRFAGTRVRKVKSQGAVKGW</sequence>
<feature type="compositionally biased region" description="Low complexity" evidence="1">
    <location>
        <begin position="873"/>
        <end position="885"/>
    </location>
</feature>
<feature type="compositionally biased region" description="Basic and acidic residues" evidence="1">
    <location>
        <begin position="628"/>
        <end position="660"/>
    </location>
</feature>
<feature type="compositionally biased region" description="Low complexity" evidence="1">
    <location>
        <begin position="383"/>
        <end position="398"/>
    </location>
</feature>
<feature type="compositionally biased region" description="Low complexity" evidence="1">
    <location>
        <begin position="488"/>
        <end position="509"/>
    </location>
</feature>
<feature type="compositionally biased region" description="Basic and acidic residues" evidence="1">
    <location>
        <begin position="514"/>
        <end position="523"/>
    </location>
</feature>
<feature type="compositionally biased region" description="Polar residues" evidence="1">
    <location>
        <begin position="590"/>
        <end position="607"/>
    </location>
</feature>
<feature type="compositionally biased region" description="Basic and acidic residues" evidence="1">
    <location>
        <begin position="345"/>
        <end position="380"/>
    </location>
</feature>
<evidence type="ECO:0000313" key="2">
    <source>
        <dbReference type="EMBL" id="OXG25918.1"/>
    </source>
</evidence>
<evidence type="ECO:0000313" key="3">
    <source>
        <dbReference type="Proteomes" id="UP000199727"/>
    </source>
</evidence>
<feature type="compositionally biased region" description="Pro residues" evidence="1">
    <location>
        <begin position="786"/>
        <end position="801"/>
    </location>
</feature>